<feature type="chain" id="PRO_5018150331" description="Surface lipoprotein assembly modifier C-terminal domain-containing protein" evidence="1">
    <location>
        <begin position="26"/>
        <end position="322"/>
    </location>
</feature>
<accession>A0A3M2RG38</accession>
<dbReference type="SUPFAM" id="SSF56935">
    <property type="entry name" value="Porins"/>
    <property type="match status" value="1"/>
</dbReference>
<evidence type="ECO:0000259" key="2">
    <source>
        <dbReference type="Pfam" id="PF04575"/>
    </source>
</evidence>
<protein>
    <recommendedName>
        <fullName evidence="2">Surface lipoprotein assembly modifier C-terminal domain-containing protein</fullName>
    </recommendedName>
</protein>
<name>A0A3M2RG38_9GAMM</name>
<dbReference type="RefSeq" id="WP_165823631.1">
    <property type="nucleotide sequence ID" value="NZ_QMDL01000002.1"/>
</dbReference>
<dbReference type="AlphaFoldDB" id="A0A3M2RG38"/>
<evidence type="ECO:0000256" key="1">
    <source>
        <dbReference type="SAM" id="SignalP"/>
    </source>
</evidence>
<feature type="signal peptide" evidence="1">
    <location>
        <begin position="1"/>
        <end position="25"/>
    </location>
</feature>
<sequence>MRVKQPLYKLPLAVAMAVSASALWASEHAELNGHVAAGMEHDNNLTVDELNSSSDNSDEAWVFDAGLEAILKPTKALNLALDYSVSGSRYQTYDEFDQDIHLASADLSYDFDPVTVGASYHYSHATLDSDPFLDFTRTSVYLGSLLGDSTYLMVSLQDKTKEFEDSDARDADIKGASFDAFFFFNDARSHLLFGIDGDQEDAEADAYDNRLIRVRVSWVHKFQMADQENRLRLKWRYEDREYDEVVIAADEPLLSNPFTEDLQERTSEQRADQAWIVEAGWRIGLNEVLSLEPKVSYGHYTSNVESADYDKTVAGVTLRADF</sequence>
<keyword evidence="4" id="KW-1185">Reference proteome</keyword>
<reference evidence="3 4" key="1">
    <citation type="submission" date="2018-08" db="EMBL/GenBank/DDBJ databases">
        <title>Whole Genome Sequence of the Moderate Halophilic Marine Bacterium Marinobacter litoralis Sw-45.</title>
        <authorList>
            <person name="Musa H."/>
        </authorList>
    </citation>
    <scope>NUCLEOTIDE SEQUENCE [LARGE SCALE GENOMIC DNA]</scope>
    <source>
        <strain evidence="3 4">Sw-45</strain>
    </source>
</reference>
<dbReference type="InterPro" id="IPR007655">
    <property type="entry name" value="Slam_C"/>
</dbReference>
<comment type="caution">
    <text evidence="3">The sequence shown here is derived from an EMBL/GenBank/DDBJ whole genome shotgun (WGS) entry which is preliminary data.</text>
</comment>
<evidence type="ECO:0000313" key="4">
    <source>
        <dbReference type="Proteomes" id="UP000265903"/>
    </source>
</evidence>
<proteinExistence type="predicted"/>
<keyword evidence="1" id="KW-0732">Signal</keyword>
<feature type="domain" description="Surface lipoprotein assembly modifier C-terminal" evidence="2">
    <location>
        <begin position="51"/>
        <end position="319"/>
    </location>
</feature>
<dbReference type="EMBL" id="QMDL01000002">
    <property type="protein sequence ID" value="RMJ04266.1"/>
    <property type="molecule type" value="Genomic_DNA"/>
</dbReference>
<evidence type="ECO:0000313" key="3">
    <source>
        <dbReference type="EMBL" id="RMJ04266.1"/>
    </source>
</evidence>
<gene>
    <name evidence="3" type="ORF">DOQ08_01586</name>
</gene>
<organism evidence="3 4">
    <name type="scientific">Marinobacter litoralis</name>
    <dbReference type="NCBI Taxonomy" id="187981"/>
    <lineage>
        <taxon>Bacteria</taxon>
        <taxon>Pseudomonadati</taxon>
        <taxon>Pseudomonadota</taxon>
        <taxon>Gammaproteobacteria</taxon>
        <taxon>Pseudomonadales</taxon>
        <taxon>Marinobacteraceae</taxon>
        <taxon>Marinobacter</taxon>
    </lineage>
</organism>
<dbReference type="Proteomes" id="UP000265903">
    <property type="component" value="Unassembled WGS sequence"/>
</dbReference>
<dbReference type="Pfam" id="PF04575">
    <property type="entry name" value="SlipAM"/>
    <property type="match status" value="1"/>
</dbReference>